<evidence type="ECO:0000256" key="6">
    <source>
        <dbReference type="ARBA" id="ARBA00022692"/>
    </source>
</evidence>
<dbReference type="GO" id="GO:0008551">
    <property type="term" value="F:P-type cadmium transporter activity"/>
    <property type="evidence" value="ECO:0007669"/>
    <property type="project" value="UniProtKB-EC"/>
</dbReference>
<dbReference type="PROSITE" id="PS00154">
    <property type="entry name" value="ATPASE_E1_E2"/>
    <property type="match status" value="1"/>
</dbReference>
<dbReference type="Pfam" id="PF00122">
    <property type="entry name" value="E1-E2_ATPase"/>
    <property type="match status" value="1"/>
</dbReference>
<name>A0A9X7VZM6_9BACL</name>
<keyword evidence="14" id="KW-0067">ATP-binding</keyword>
<evidence type="ECO:0000256" key="10">
    <source>
        <dbReference type="ARBA" id="ARBA00023065"/>
    </source>
</evidence>
<feature type="domain" description="P-type ATPase A" evidence="15">
    <location>
        <begin position="109"/>
        <end position="209"/>
    </location>
</feature>
<feature type="transmembrane region" description="Helical" evidence="14">
    <location>
        <begin position="249"/>
        <end position="275"/>
    </location>
</feature>
<keyword evidence="14" id="KW-1003">Cell membrane</keyword>
<dbReference type="Pfam" id="PF00702">
    <property type="entry name" value="Hydrolase"/>
    <property type="match status" value="1"/>
</dbReference>
<keyword evidence="4" id="KW-0104">Cadmium</keyword>
<proteinExistence type="inferred from homology"/>
<feature type="transmembrane region" description="Helical" evidence="14">
    <location>
        <begin position="30"/>
        <end position="48"/>
    </location>
</feature>
<feature type="transmembrane region" description="Helical" evidence="14">
    <location>
        <begin position="225"/>
        <end position="243"/>
    </location>
</feature>
<dbReference type="GO" id="GO:0016887">
    <property type="term" value="F:ATP hydrolysis activity"/>
    <property type="evidence" value="ECO:0007669"/>
    <property type="project" value="InterPro"/>
</dbReference>
<dbReference type="SFLD" id="SFLDS00003">
    <property type="entry name" value="Haloacid_Dehalogenase"/>
    <property type="match status" value="1"/>
</dbReference>
<dbReference type="PRINTS" id="PR00120">
    <property type="entry name" value="HATPASE"/>
</dbReference>
<keyword evidence="3" id="KW-0813">Transport</keyword>
<dbReference type="GO" id="GO:0005886">
    <property type="term" value="C:plasma membrane"/>
    <property type="evidence" value="ECO:0007669"/>
    <property type="project" value="UniProtKB-SubCell"/>
</dbReference>
<dbReference type="NCBIfam" id="TIGR01512">
    <property type="entry name" value="ATPase-IB2_Cd"/>
    <property type="match status" value="1"/>
</dbReference>
<dbReference type="Gene3D" id="2.70.150.10">
    <property type="entry name" value="Calcium-transporting ATPase, cytoplasmic transduction domain A"/>
    <property type="match status" value="1"/>
</dbReference>
<dbReference type="InterPro" id="IPR036412">
    <property type="entry name" value="HAD-like_sf"/>
</dbReference>
<dbReference type="EC" id="7.2.2.21" evidence="12"/>
<dbReference type="InterPro" id="IPR051014">
    <property type="entry name" value="Cation_Transport_ATPase_IB"/>
</dbReference>
<dbReference type="InterPro" id="IPR018303">
    <property type="entry name" value="ATPase_P-typ_P_site"/>
</dbReference>
<keyword evidence="11 14" id="KW-0472">Membrane</keyword>
<evidence type="ECO:0000313" key="17">
    <source>
        <dbReference type="Proteomes" id="UP000663505"/>
    </source>
</evidence>
<keyword evidence="14" id="KW-0547">Nucleotide-binding</keyword>
<dbReference type="GO" id="GO:0005524">
    <property type="term" value="F:ATP binding"/>
    <property type="evidence" value="ECO:0007669"/>
    <property type="project" value="UniProtKB-UniRule"/>
</dbReference>
<evidence type="ECO:0000256" key="14">
    <source>
        <dbReference type="RuleBase" id="RU362081"/>
    </source>
</evidence>
<dbReference type="RefSeq" id="WP_206656023.1">
    <property type="nucleotide sequence ID" value="NZ_CP071182.1"/>
</dbReference>
<dbReference type="InterPro" id="IPR023298">
    <property type="entry name" value="ATPase_P-typ_TM_dom_sf"/>
</dbReference>
<dbReference type="InterPro" id="IPR001757">
    <property type="entry name" value="P_typ_ATPase"/>
</dbReference>
<keyword evidence="7 14" id="KW-0479">Metal-binding</keyword>
<dbReference type="SFLD" id="SFLDF00027">
    <property type="entry name" value="p-type_atpase"/>
    <property type="match status" value="1"/>
</dbReference>
<comment type="catalytic activity">
    <reaction evidence="13">
        <text>Cd(2+)(in) + ATP + H2O = Cd(2+)(out) + ADP + phosphate + H(+)</text>
        <dbReference type="Rhea" id="RHEA:12132"/>
        <dbReference type="ChEBI" id="CHEBI:15377"/>
        <dbReference type="ChEBI" id="CHEBI:15378"/>
        <dbReference type="ChEBI" id="CHEBI:30616"/>
        <dbReference type="ChEBI" id="CHEBI:43474"/>
        <dbReference type="ChEBI" id="CHEBI:48775"/>
        <dbReference type="ChEBI" id="CHEBI:456216"/>
        <dbReference type="EC" id="7.2.2.21"/>
    </reaction>
</comment>
<dbReference type="FunFam" id="2.70.150.10:FF:000002">
    <property type="entry name" value="Copper-transporting ATPase 1, putative"/>
    <property type="match status" value="1"/>
</dbReference>
<feature type="transmembrane region" description="Helical" evidence="14">
    <location>
        <begin position="579"/>
        <end position="598"/>
    </location>
</feature>
<comment type="similarity">
    <text evidence="2 14">Belongs to the cation transport ATPase (P-type) (TC 3.A.3) family. Type IB subfamily.</text>
</comment>
<dbReference type="Gene3D" id="3.40.50.1000">
    <property type="entry name" value="HAD superfamily/HAD-like"/>
    <property type="match status" value="1"/>
</dbReference>
<dbReference type="PANTHER" id="PTHR48085:SF5">
    <property type="entry name" value="CADMIUM_ZINC-TRANSPORTING ATPASE HMA4-RELATED"/>
    <property type="match status" value="1"/>
</dbReference>
<dbReference type="Proteomes" id="UP000663505">
    <property type="component" value="Chromosome"/>
</dbReference>
<evidence type="ECO:0000256" key="13">
    <source>
        <dbReference type="ARBA" id="ARBA00049338"/>
    </source>
</evidence>
<dbReference type="InterPro" id="IPR044492">
    <property type="entry name" value="P_typ_ATPase_HD_dom"/>
</dbReference>
<evidence type="ECO:0000256" key="11">
    <source>
        <dbReference type="ARBA" id="ARBA00023136"/>
    </source>
</evidence>
<accession>A0A9X7VZM6</accession>
<gene>
    <name evidence="16" type="primary">cadA</name>
    <name evidence="16" type="ORF">JZ786_19760</name>
</gene>
<evidence type="ECO:0000256" key="5">
    <source>
        <dbReference type="ARBA" id="ARBA00022553"/>
    </source>
</evidence>
<evidence type="ECO:0000256" key="12">
    <source>
        <dbReference type="ARBA" id="ARBA00039103"/>
    </source>
</evidence>
<keyword evidence="9 14" id="KW-1133">Transmembrane helix</keyword>
<dbReference type="InterPro" id="IPR059000">
    <property type="entry name" value="ATPase_P-type_domA"/>
</dbReference>
<keyword evidence="8" id="KW-1278">Translocase</keyword>
<dbReference type="NCBIfam" id="TIGR01525">
    <property type="entry name" value="ATPase-IB_hvy"/>
    <property type="match status" value="1"/>
</dbReference>
<dbReference type="InterPro" id="IPR027256">
    <property type="entry name" value="P-typ_ATPase_IB"/>
</dbReference>
<dbReference type="EMBL" id="CP071182">
    <property type="protein sequence ID" value="QSO46658.1"/>
    <property type="molecule type" value="Genomic_DNA"/>
</dbReference>
<evidence type="ECO:0000259" key="15">
    <source>
        <dbReference type="Pfam" id="PF00122"/>
    </source>
</evidence>
<comment type="subcellular location">
    <subcellularLocation>
        <location evidence="1">Cell membrane</location>
        <topology evidence="1">Multi-pass membrane protein</topology>
    </subcellularLocation>
</comment>
<sequence length="616" mass="65978">MKTRLSLAAGAIVGGLVIHYMRISLIAEDFLMWTAVALCGVSIVRQALREVRQRRLGVQTLITIAVIGAILIGQNIEAASVVFLFQLGSQLEGRALKKTRGIVQRLFNLFPETAVVVRNGSEQVVAQGDIVQKDTVLVRPGDKVPVDGTVLRGAADVNESAITGESFPIVKTPGSLVFSGSIVQSGYLQFSADRVGDETIVAQMIQMIEDAESSKTKVQRVLDRFATYYTPAIVLLAVLVYLWTQKPVLALTLLVVACPGALVIATPVSVVTGVGRAAREGILIKGGVSLERVANIDTLAFDKTGTLTTGNLKVTTIRAHHGSESDLIRLAASAERPSEHFVGKAIVQFAKQRLGDDVSMPDAFQEFPGRGIRAEISGNTVYVGNMAFLREMNVRVSDAFTLNPASTVFIAQNGQMIGEIAISDTIREDAQRLIQQVRKLGIKNIVMLTGDNALSAAEIATEAGIDKVYSSLLPSGKVEVIRHLQETGHKVAMVGDGINDAPAMTAADAAITLKGATGLALESADVVLMSNQLSTLYDALRLCRKTRANIRENVLFAVLISLTLVFGTTQGLIVLASGMLIHEVSILIVVVNAMRLFTPTKHRQTPKMGHLTQISG</sequence>
<evidence type="ECO:0000313" key="16">
    <source>
        <dbReference type="EMBL" id="QSO46658.1"/>
    </source>
</evidence>
<dbReference type="SFLD" id="SFLDG00002">
    <property type="entry name" value="C1.7:_P-type_atpase_like"/>
    <property type="match status" value="1"/>
</dbReference>
<dbReference type="InterPro" id="IPR023214">
    <property type="entry name" value="HAD_sf"/>
</dbReference>
<evidence type="ECO:0000256" key="8">
    <source>
        <dbReference type="ARBA" id="ARBA00022967"/>
    </source>
</evidence>
<dbReference type="GO" id="GO:0046872">
    <property type="term" value="F:metal ion binding"/>
    <property type="evidence" value="ECO:0007669"/>
    <property type="project" value="UniProtKB-KW"/>
</dbReference>
<keyword evidence="10" id="KW-0406">Ion transport</keyword>
<protein>
    <recommendedName>
        <fullName evidence="12">Cd(2+)-exporting ATPase</fullName>
        <ecNumber evidence="12">7.2.2.21</ecNumber>
    </recommendedName>
</protein>
<keyword evidence="17" id="KW-1185">Reference proteome</keyword>
<dbReference type="NCBIfam" id="TIGR01494">
    <property type="entry name" value="ATPase_P-type"/>
    <property type="match status" value="1"/>
</dbReference>
<dbReference type="InterPro" id="IPR023299">
    <property type="entry name" value="ATPase_P-typ_cyto_dom_N"/>
</dbReference>
<keyword evidence="6 14" id="KW-0812">Transmembrane</keyword>
<dbReference type="CDD" id="cd02079">
    <property type="entry name" value="P-type_ATPase_HM"/>
    <property type="match status" value="1"/>
</dbReference>
<feature type="transmembrane region" description="Helical" evidence="14">
    <location>
        <begin position="554"/>
        <end position="573"/>
    </location>
</feature>
<evidence type="ECO:0000256" key="1">
    <source>
        <dbReference type="ARBA" id="ARBA00004651"/>
    </source>
</evidence>
<dbReference type="KEGG" id="afx:JZ786_19760"/>
<dbReference type="SUPFAM" id="SSF56784">
    <property type="entry name" value="HAD-like"/>
    <property type="match status" value="1"/>
</dbReference>
<dbReference type="InterPro" id="IPR008250">
    <property type="entry name" value="ATPase_P-typ_transduc_dom_A_sf"/>
</dbReference>
<dbReference type="PANTHER" id="PTHR48085">
    <property type="entry name" value="CADMIUM/ZINC-TRANSPORTING ATPASE HMA2-RELATED"/>
    <property type="match status" value="1"/>
</dbReference>
<reference evidence="16 17" key="1">
    <citation type="submission" date="2021-02" db="EMBL/GenBank/DDBJ databases">
        <title>Alicyclobacillus curvatus sp. nov. and Alicyclobacillus mengziensis sp. nov., two acidophilic bacteria isolated from acid mine drainage.</title>
        <authorList>
            <person name="Huang Y."/>
        </authorList>
    </citation>
    <scope>NUCLEOTIDE SEQUENCE [LARGE SCALE GENOMIC DNA]</scope>
    <source>
        <strain evidence="16 17">S30H14</strain>
    </source>
</reference>
<evidence type="ECO:0000256" key="9">
    <source>
        <dbReference type="ARBA" id="ARBA00022989"/>
    </source>
</evidence>
<evidence type="ECO:0000256" key="3">
    <source>
        <dbReference type="ARBA" id="ARBA00022448"/>
    </source>
</evidence>
<dbReference type="AlphaFoldDB" id="A0A9X7VZM6"/>
<organism evidence="16 17">
    <name type="scientific">Alicyclobacillus mengziensis</name>
    <dbReference type="NCBI Taxonomy" id="2931921"/>
    <lineage>
        <taxon>Bacteria</taxon>
        <taxon>Bacillati</taxon>
        <taxon>Bacillota</taxon>
        <taxon>Bacilli</taxon>
        <taxon>Bacillales</taxon>
        <taxon>Alicyclobacillaceae</taxon>
        <taxon>Alicyclobacillus</taxon>
    </lineage>
</organism>
<dbReference type="PRINTS" id="PR00119">
    <property type="entry name" value="CATATPASE"/>
</dbReference>
<dbReference type="Gene3D" id="3.40.1110.10">
    <property type="entry name" value="Calcium-transporting ATPase, cytoplasmic domain N"/>
    <property type="match status" value="1"/>
</dbReference>
<evidence type="ECO:0000256" key="4">
    <source>
        <dbReference type="ARBA" id="ARBA00022539"/>
    </source>
</evidence>
<evidence type="ECO:0000256" key="2">
    <source>
        <dbReference type="ARBA" id="ARBA00006024"/>
    </source>
</evidence>
<feature type="transmembrane region" description="Helical" evidence="14">
    <location>
        <begin position="6"/>
        <end position="23"/>
    </location>
</feature>
<dbReference type="SUPFAM" id="SSF81665">
    <property type="entry name" value="Calcium ATPase, transmembrane domain M"/>
    <property type="match status" value="1"/>
</dbReference>
<evidence type="ECO:0000256" key="7">
    <source>
        <dbReference type="ARBA" id="ARBA00022723"/>
    </source>
</evidence>
<keyword evidence="5" id="KW-0597">Phosphoprotein</keyword>
<dbReference type="SUPFAM" id="SSF81653">
    <property type="entry name" value="Calcium ATPase, transduction domain A"/>
    <property type="match status" value="1"/>
</dbReference>